<dbReference type="InterPro" id="IPR050406">
    <property type="entry name" value="FGGY_Carb_Kinase"/>
</dbReference>
<evidence type="ECO:0000313" key="6">
    <source>
        <dbReference type="EMBL" id="HIR92704.1"/>
    </source>
</evidence>
<accession>A0A9D1EJG4</accession>
<gene>
    <name evidence="6" type="ORF">IAB98_04715</name>
</gene>
<evidence type="ECO:0008006" key="8">
    <source>
        <dbReference type="Google" id="ProtNLM"/>
    </source>
</evidence>
<name>A0A9D1EJG4_9FIRM</name>
<reference evidence="6" key="1">
    <citation type="submission" date="2020-10" db="EMBL/GenBank/DDBJ databases">
        <authorList>
            <person name="Gilroy R."/>
        </authorList>
    </citation>
    <scope>NUCLEOTIDE SEQUENCE</scope>
    <source>
        <strain evidence="6">ChiSxjej1B13-7041</strain>
    </source>
</reference>
<dbReference type="EMBL" id="DVHU01000042">
    <property type="protein sequence ID" value="HIR92704.1"/>
    <property type="molecule type" value="Genomic_DNA"/>
</dbReference>
<dbReference type="GO" id="GO:0016301">
    <property type="term" value="F:kinase activity"/>
    <property type="evidence" value="ECO:0007669"/>
    <property type="project" value="UniProtKB-KW"/>
</dbReference>
<dbReference type="InterPro" id="IPR018484">
    <property type="entry name" value="FGGY_N"/>
</dbReference>
<dbReference type="PANTHER" id="PTHR43095">
    <property type="entry name" value="SUGAR KINASE"/>
    <property type="match status" value="1"/>
</dbReference>
<keyword evidence="2" id="KW-0808">Transferase</keyword>
<feature type="domain" description="Carbohydrate kinase FGGY C-terminal" evidence="5">
    <location>
        <begin position="255"/>
        <end position="440"/>
    </location>
</feature>
<dbReference type="GO" id="GO:0005975">
    <property type="term" value="P:carbohydrate metabolic process"/>
    <property type="evidence" value="ECO:0007669"/>
    <property type="project" value="InterPro"/>
</dbReference>
<organism evidence="6 7">
    <name type="scientific">Candidatus Egerieimonas intestinavium</name>
    <dbReference type="NCBI Taxonomy" id="2840777"/>
    <lineage>
        <taxon>Bacteria</taxon>
        <taxon>Bacillati</taxon>
        <taxon>Bacillota</taxon>
        <taxon>Clostridia</taxon>
        <taxon>Lachnospirales</taxon>
        <taxon>Lachnospiraceae</taxon>
        <taxon>Lachnospiraceae incertae sedis</taxon>
        <taxon>Candidatus Egerieimonas</taxon>
    </lineage>
</organism>
<dbReference type="InterPro" id="IPR018485">
    <property type="entry name" value="FGGY_C"/>
</dbReference>
<dbReference type="Pfam" id="PF02782">
    <property type="entry name" value="FGGY_C"/>
    <property type="match status" value="1"/>
</dbReference>
<dbReference type="CDD" id="cd07779">
    <property type="entry name" value="ASKHA_NBD_FGGY_YgcE-like"/>
    <property type="match status" value="1"/>
</dbReference>
<evidence type="ECO:0000259" key="5">
    <source>
        <dbReference type="Pfam" id="PF02782"/>
    </source>
</evidence>
<evidence type="ECO:0000256" key="1">
    <source>
        <dbReference type="ARBA" id="ARBA00009156"/>
    </source>
</evidence>
<evidence type="ECO:0000256" key="2">
    <source>
        <dbReference type="ARBA" id="ARBA00022679"/>
    </source>
</evidence>
<dbReference type="Pfam" id="PF00370">
    <property type="entry name" value="FGGY_N"/>
    <property type="match status" value="1"/>
</dbReference>
<dbReference type="Gene3D" id="3.30.420.40">
    <property type="match status" value="2"/>
</dbReference>
<dbReference type="InterPro" id="IPR043129">
    <property type="entry name" value="ATPase_NBD"/>
</dbReference>
<evidence type="ECO:0000259" key="4">
    <source>
        <dbReference type="Pfam" id="PF00370"/>
    </source>
</evidence>
<protein>
    <recommendedName>
        <fullName evidence="8">Carbohydrate kinase</fullName>
    </recommendedName>
</protein>
<reference evidence="6" key="2">
    <citation type="journal article" date="2021" name="PeerJ">
        <title>Extensive microbial diversity within the chicken gut microbiome revealed by metagenomics and culture.</title>
        <authorList>
            <person name="Gilroy R."/>
            <person name="Ravi A."/>
            <person name="Getino M."/>
            <person name="Pursley I."/>
            <person name="Horton D.L."/>
            <person name="Alikhan N.F."/>
            <person name="Baker D."/>
            <person name="Gharbi K."/>
            <person name="Hall N."/>
            <person name="Watson M."/>
            <person name="Adriaenssens E.M."/>
            <person name="Foster-Nyarko E."/>
            <person name="Jarju S."/>
            <person name="Secka A."/>
            <person name="Antonio M."/>
            <person name="Oren A."/>
            <person name="Chaudhuri R.R."/>
            <person name="La Ragione R."/>
            <person name="Hildebrand F."/>
            <person name="Pallen M.J."/>
        </authorList>
    </citation>
    <scope>NUCLEOTIDE SEQUENCE</scope>
    <source>
        <strain evidence="6">ChiSxjej1B13-7041</strain>
    </source>
</reference>
<dbReference type="AlphaFoldDB" id="A0A9D1EJG4"/>
<proteinExistence type="inferred from homology"/>
<dbReference type="PIRSF" id="PIRSF000538">
    <property type="entry name" value="GlpK"/>
    <property type="match status" value="1"/>
</dbReference>
<evidence type="ECO:0000256" key="3">
    <source>
        <dbReference type="ARBA" id="ARBA00022777"/>
    </source>
</evidence>
<dbReference type="Proteomes" id="UP000886841">
    <property type="component" value="Unassembled WGS sequence"/>
</dbReference>
<dbReference type="SUPFAM" id="SSF53067">
    <property type="entry name" value="Actin-like ATPase domain"/>
    <property type="match status" value="2"/>
</dbReference>
<keyword evidence="3" id="KW-0418">Kinase</keyword>
<sequence length="489" mass="54471">MNVLVIDVGTSSMRGILYNEKAQILYVHQIQYEVNYISETEAEQDPADWKQALFSIGAQTAQFAREQGLTVDALSLTSQRSSVIPVDREGNPLRPAIMWLDKRNASICQELKDREEFIVSRTGARINAVFSGSKMTWIKRNEPEIYARAHKLLTIADYLAWLMTGEFRTDHTYGSRSSLMNIRTRQWDPQLLELYEIQREKLCDLIYPGDIQGYTCEAFAEATGLPQGLPLISAGGDQQCAALGMGVVADGDMELTTGTGAFLLAYCDQVPEDLKADVICGAHAVKGKYVLESSMLSCSSLYDWFKKQFYPQGKDYSQINREVEEAPAGAGGCIALPYFQGRGTPDFNSRATGSFLNLTLNTTRQHMARAVLESIACEAKNNIEVLEHYAGEARRLFISGGLTNFAAFDQMQADAYQKLLIKSENPEQTSLGGLISALVTLGAYGSYSEALQAVKSGEKTREYRPNPELAQVYEQKRQQMKELYGKLYN</sequence>
<evidence type="ECO:0000313" key="7">
    <source>
        <dbReference type="Proteomes" id="UP000886841"/>
    </source>
</evidence>
<dbReference type="InterPro" id="IPR000577">
    <property type="entry name" value="Carb_kinase_FGGY"/>
</dbReference>
<comment type="similarity">
    <text evidence="1">Belongs to the FGGY kinase family.</text>
</comment>
<comment type="caution">
    <text evidence="6">The sequence shown here is derived from an EMBL/GenBank/DDBJ whole genome shotgun (WGS) entry which is preliminary data.</text>
</comment>
<feature type="domain" description="Carbohydrate kinase FGGY N-terminal" evidence="4">
    <location>
        <begin position="3"/>
        <end position="244"/>
    </location>
</feature>